<dbReference type="PANTHER" id="PTHR38447">
    <property type="entry name" value="TRANSCRIPTION FACTOR YDEB-RELATED"/>
    <property type="match status" value="1"/>
</dbReference>
<dbReference type="Proteomes" id="UP001142078">
    <property type="component" value="Unassembled WGS sequence"/>
</dbReference>
<comment type="caution">
    <text evidence="2">The sequence shown here is derived from an EMBL/GenBank/DDBJ whole genome shotgun (WGS) entry which is preliminary data.</text>
</comment>
<dbReference type="OrthoDB" id="9786074at2"/>
<keyword evidence="3" id="KW-1185">Reference proteome</keyword>
<sequence>MFDIGDRIVYPMHGAGIIVAIEEREILDEKKKYYIMKMPIGDMKVMVPVDNVGDIGIREIVENDDIDRVFAVLSGNQTKMPQNWNRRYRINMDKIKSGNIFEIASVVRNLMIRDREKGLSTGERKMLNSAKQMLVSEIVLAKDIDQEETERLIDEAIDSPSA</sequence>
<organism evidence="2 3">
    <name type="scientific">Anaerosalibacter massiliensis</name>
    <dbReference type="NCBI Taxonomy" id="1347392"/>
    <lineage>
        <taxon>Bacteria</taxon>
        <taxon>Bacillati</taxon>
        <taxon>Bacillota</taxon>
        <taxon>Tissierellia</taxon>
        <taxon>Tissierellales</taxon>
        <taxon>Sporanaerobacteraceae</taxon>
        <taxon>Anaerosalibacter</taxon>
    </lineage>
</organism>
<dbReference type="InterPro" id="IPR042215">
    <property type="entry name" value="CarD-like_C"/>
</dbReference>
<dbReference type="InterPro" id="IPR048792">
    <property type="entry name" value="CarD_C"/>
</dbReference>
<dbReference type="InterPro" id="IPR052531">
    <property type="entry name" value="CarD-like_regulator"/>
</dbReference>
<dbReference type="SMART" id="SM01058">
    <property type="entry name" value="CarD_TRCF"/>
    <property type="match status" value="1"/>
</dbReference>
<reference evidence="2" key="1">
    <citation type="submission" date="2022-07" db="EMBL/GenBank/DDBJ databases">
        <title>Enhanced cultured diversity of the mouse gut microbiota enables custom-made synthetic communities.</title>
        <authorList>
            <person name="Afrizal A."/>
        </authorList>
    </citation>
    <scope>NUCLEOTIDE SEQUENCE</scope>
    <source>
        <strain evidence="2">DSM 29482</strain>
    </source>
</reference>
<accession>A0A9X2MI37</accession>
<dbReference type="Gene3D" id="2.40.10.170">
    <property type="match status" value="1"/>
</dbReference>
<evidence type="ECO:0000313" key="3">
    <source>
        <dbReference type="Proteomes" id="UP001142078"/>
    </source>
</evidence>
<evidence type="ECO:0000313" key="2">
    <source>
        <dbReference type="EMBL" id="MCR2045577.1"/>
    </source>
</evidence>
<dbReference type="InterPro" id="IPR036101">
    <property type="entry name" value="CarD-like/TRCF_RID_sf"/>
</dbReference>
<protein>
    <submittedName>
        <fullName evidence="2">CarD family transcriptional regulator</fullName>
    </submittedName>
</protein>
<dbReference type="PANTHER" id="PTHR38447:SF1">
    <property type="entry name" value="RNA POLYMERASE-BINDING TRANSCRIPTION FACTOR CARD"/>
    <property type="match status" value="1"/>
</dbReference>
<dbReference type="RefSeq" id="WP_042682422.1">
    <property type="nucleotide sequence ID" value="NZ_CABKTM010000044.1"/>
</dbReference>
<evidence type="ECO:0000259" key="1">
    <source>
        <dbReference type="SMART" id="SM01058"/>
    </source>
</evidence>
<proteinExistence type="predicted"/>
<dbReference type="Pfam" id="PF21095">
    <property type="entry name" value="CarD_C"/>
    <property type="match status" value="1"/>
</dbReference>
<dbReference type="AlphaFoldDB" id="A0A9X2MI37"/>
<dbReference type="Gene3D" id="1.20.58.1290">
    <property type="entry name" value="CarD-like, C-terminal domain"/>
    <property type="match status" value="1"/>
</dbReference>
<dbReference type="GO" id="GO:0009303">
    <property type="term" value="P:rRNA transcription"/>
    <property type="evidence" value="ECO:0007669"/>
    <property type="project" value="TreeGrafter"/>
</dbReference>
<dbReference type="EMBL" id="JANJZL010000021">
    <property type="protein sequence ID" value="MCR2045577.1"/>
    <property type="molecule type" value="Genomic_DNA"/>
</dbReference>
<dbReference type="SUPFAM" id="SSF141259">
    <property type="entry name" value="CarD-like"/>
    <property type="match status" value="1"/>
</dbReference>
<name>A0A9X2MI37_9FIRM</name>
<gene>
    <name evidence="2" type="ORF">NSA23_15945</name>
</gene>
<dbReference type="Pfam" id="PF02559">
    <property type="entry name" value="CarD_TRCF_RID"/>
    <property type="match status" value="1"/>
</dbReference>
<feature type="domain" description="CarD-like/TRCF RNAP-interacting" evidence="1">
    <location>
        <begin position="1"/>
        <end position="111"/>
    </location>
</feature>
<dbReference type="InterPro" id="IPR003711">
    <property type="entry name" value="CarD-like/TRCF_RID"/>
</dbReference>